<dbReference type="HOGENOM" id="CLU_2294742_0_0_1"/>
<evidence type="ECO:0000313" key="3">
    <source>
        <dbReference type="EnsemblMetazoa" id="ISCW011923-PA"/>
    </source>
</evidence>
<dbReference type="AlphaFoldDB" id="B7QBI2"/>
<dbReference type="VEuPathDB" id="VectorBase:ISCW011923"/>
<dbReference type="InParanoid" id="B7QBI2"/>
<accession>B7QBI2</accession>
<reference evidence="2 4" key="1">
    <citation type="submission" date="2008-03" db="EMBL/GenBank/DDBJ databases">
        <title>Annotation of Ixodes scapularis.</title>
        <authorList>
            <consortium name="Ixodes scapularis Genome Project Consortium"/>
            <person name="Caler E."/>
            <person name="Hannick L.I."/>
            <person name="Bidwell S."/>
            <person name="Joardar V."/>
            <person name="Thiagarajan M."/>
            <person name="Amedeo P."/>
            <person name="Galinsky K.J."/>
            <person name="Schobel S."/>
            <person name="Inman J."/>
            <person name="Hostetler J."/>
            <person name="Miller J."/>
            <person name="Hammond M."/>
            <person name="Megy K."/>
            <person name="Lawson D."/>
            <person name="Kodira C."/>
            <person name="Sutton G."/>
            <person name="Meyer J."/>
            <person name="Hill C.A."/>
            <person name="Birren B."/>
            <person name="Nene V."/>
            <person name="Collins F."/>
            <person name="Alarcon-Chaidez F."/>
            <person name="Wikel S."/>
            <person name="Strausberg R."/>
        </authorList>
    </citation>
    <scope>NUCLEOTIDE SEQUENCE [LARGE SCALE GENOMIC DNA]</scope>
    <source>
        <strain evidence="4">Wikel</strain>
        <strain evidence="2">Wikel colony</strain>
    </source>
</reference>
<organism>
    <name type="scientific">Ixodes scapularis</name>
    <name type="common">Black-legged tick</name>
    <name type="synonym">Deer tick</name>
    <dbReference type="NCBI Taxonomy" id="6945"/>
    <lineage>
        <taxon>Eukaryota</taxon>
        <taxon>Metazoa</taxon>
        <taxon>Ecdysozoa</taxon>
        <taxon>Arthropoda</taxon>
        <taxon>Chelicerata</taxon>
        <taxon>Arachnida</taxon>
        <taxon>Acari</taxon>
        <taxon>Parasitiformes</taxon>
        <taxon>Ixodida</taxon>
        <taxon>Ixodoidea</taxon>
        <taxon>Ixodidae</taxon>
        <taxon>Ixodinae</taxon>
        <taxon>Ixodes</taxon>
    </lineage>
</organism>
<dbReference type="EnsemblMetazoa" id="ISCW011923-RA">
    <property type="protein sequence ID" value="ISCW011923-PA"/>
    <property type="gene ID" value="ISCW011923"/>
</dbReference>
<keyword evidence="4" id="KW-1185">Reference proteome</keyword>
<evidence type="ECO:0000256" key="1">
    <source>
        <dbReference type="SAM" id="MobiDB-lite"/>
    </source>
</evidence>
<evidence type="ECO:0000313" key="4">
    <source>
        <dbReference type="Proteomes" id="UP000001555"/>
    </source>
</evidence>
<name>B7QBI2_IXOSC</name>
<feature type="region of interest" description="Disordered" evidence="1">
    <location>
        <begin position="1"/>
        <end position="21"/>
    </location>
</feature>
<feature type="region of interest" description="Disordered" evidence="1">
    <location>
        <begin position="81"/>
        <end position="101"/>
    </location>
</feature>
<reference evidence="3" key="2">
    <citation type="submission" date="2020-05" db="UniProtKB">
        <authorList>
            <consortium name="EnsemblMetazoa"/>
        </authorList>
    </citation>
    <scope>IDENTIFICATION</scope>
    <source>
        <strain evidence="3">wikel</strain>
    </source>
</reference>
<evidence type="ECO:0000313" key="2">
    <source>
        <dbReference type="EMBL" id="EEC16204.1"/>
    </source>
</evidence>
<dbReference type="PaxDb" id="6945-B7QBI2"/>
<dbReference type="EMBL" id="DS901637">
    <property type="protein sequence ID" value="EEC16204.1"/>
    <property type="molecule type" value="Genomic_DNA"/>
</dbReference>
<dbReference type="EMBL" id="ABJB010302281">
    <property type="status" value="NOT_ANNOTATED_CDS"/>
    <property type="molecule type" value="Genomic_DNA"/>
</dbReference>
<protein>
    <submittedName>
        <fullName evidence="2 3">Uncharacterized protein</fullName>
    </submittedName>
</protein>
<gene>
    <name evidence="2" type="ORF">IscW_ISCW011923</name>
</gene>
<proteinExistence type="predicted"/>
<dbReference type="Proteomes" id="UP000001555">
    <property type="component" value="Unassembled WGS sequence"/>
</dbReference>
<dbReference type="VEuPathDB" id="VectorBase:ISCI011923"/>
<sequence length="101" mass="10980">MKVLLASTPALGTGPRGSRAAGPLCRWLRSERGRMAGFPEDLDGLVFRLELPQEALSEQQRGSFIPAVMGHHLVEVWGNLYDHPPPGAPRRATQRAAPDGQ</sequence>